<keyword evidence="2" id="KW-1185">Reference proteome</keyword>
<dbReference type="EMBL" id="CAKLPZ010000001">
    <property type="protein sequence ID" value="CAH0998840.1"/>
    <property type="molecule type" value="Genomic_DNA"/>
</dbReference>
<dbReference type="RefSeq" id="WP_238749061.1">
    <property type="nucleotide sequence ID" value="NZ_CAKLPZ010000001.1"/>
</dbReference>
<dbReference type="InterPro" id="IPR012340">
    <property type="entry name" value="NA-bd_OB-fold"/>
</dbReference>
<protein>
    <recommendedName>
        <fullName evidence="3">Cold shock domain-containing protein</fullName>
    </recommendedName>
</protein>
<dbReference type="Proteomes" id="UP000837803">
    <property type="component" value="Unassembled WGS sequence"/>
</dbReference>
<organism evidence="1 2">
    <name type="scientific">Neolewinella maritima</name>
    <dbReference type="NCBI Taxonomy" id="1383882"/>
    <lineage>
        <taxon>Bacteria</taxon>
        <taxon>Pseudomonadati</taxon>
        <taxon>Bacteroidota</taxon>
        <taxon>Saprospiria</taxon>
        <taxon>Saprospirales</taxon>
        <taxon>Lewinellaceae</taxon>
        <taxon>Neolewinella</taxon>
    </lineage>
</organism>
<dbReference type="SUPFAM" id="SSF50249">
    <property type="entry name" value="Nucleic acid-binding proteins"/>
    <property type="match status" value="1"/>
</dbReference>
<evidence type="ECO:0008006" key="3">
    <source>
        <dbReference type="Google" id="ProtNLM"/>
    </source>
</evidence>
<name>A0ABM9AW29_9BACT</name>
<proteinExistence type="predicted"/>
<gene>
    <name evidence="1" type="ORF">LEM8419_00155</name>
</gene>
<accession>A0ABM9AW29</accession>
<sequence>MDDYSPGIIVFYLPDKGYGYVRLADTREEFHFRRQHLRVDSVQRGDRVRFILRQGRQGYFADAIEPAGVV</sequence>
<evidence type="ECO:0000313" key="1">
    <source>
        <dbReference type="EMBL" id="CAH0998840.1"/>
    </source>
</evidence>
<dbReference type="Gene3D" id="2.40.50.140">
    <property type="entry name" value="Nucleic acid-binding proteins"/>
    <property type="match status" value="1"/>
</dbReference>
<evidence type="ECO:0000313" key="2">
    <source>
        <dbReference type="Proteomes" id="UP000837803"/>
    </source>
</evidence>
<comment type="caution">
    <text evidence="1">The sequence shown here is derived from an EMBL/GenBank/DDBJ whole genome shotgun (WGS) entry which is preliminary data.</text>
</comment>
<reference evidence="1" key="1">
    <citation type="submission" date="2021-12" db="EMBL/GenBank/DDBJ databases">
        <authorList>
            <person name="Rodrigo-Torres L."/>
            <person name="Arahal R. D."/>
            <person name="Lucena T."/>
        </authorList>
    </citation>
    <scope>NUCLEOTIDE SEQUENCE</scope>
    <source>
        <strain evidence="1">CECT 8419</strain>
    </source>
</reference>